<dbReference type="Proteomes" id="UP000299102">
    <property type="component" value="Unassembled WGS sequence"/>
</dbReference>
<organism evidence="2 3">
    <name type="scientific">Eumeta variegata</name>
    <name type="common">Bagworm moth</name>
    <name type="synonym">Eumeta japonica</name>
    <dbReference type="NCBI Taxonomy" id="151549"/>
    <lineage>
        <taxon>Eukaryota</taxon>
        <taxon>Metazoa</taxon>
        <taxon>Ecdysozoa</taxon>
        <taxon>Arthropoda</taxon>
        <taxon>Hexapoda</taxon>
        <taxon>Insecta</taxon>
        <taxon>Pterygota</taxon>
        <taxon>Neoptera</taxon>
        <taxon>Endopterygota</taxon>
        <taxon>Lepidoptera</taxon>
        <taxon>Glossata</taxon>
        <taxon>Ditrysia</taxon>
        <taxon>Tineoidea</taxon>
        <taxon>Psychidae</taxon>
        <taxon>Oiketicinae</taxon>
        <taxon>Eumeta</taxon>
    </lineage>
</organism>
<reference evidence="2 3" key="1">
    <citation type="journal article" date="2019" name="Commun. Biol.">
        <title>The bagworm genome reveals a unique fibroin gene that provides high tensile strength.</title>
        <authorList>
            <person name="Kono N."/>
            <person name="Nakamura H."/>
            <person name="Ohtoshi R."/>
            <person name="Tomita M."/>
            <person name="Numata K."/>
            <person name="Arakawa K."/>
        </authorList>
    </citation>
    <scope>NUCLEOTIDE SEQUENCE [LARGE SCALE GENOMIC DNA]</scope>
</reference>
<accession>A0A4C2A4K8</accession>
<comment type="caution">
    <text evidence="2">The sequence shown here is derived from an EMBL/GenBank/DDBJ whole genome shotgun (WGS) entry which is preliminary data.</text>
</comment>
<proteinExistence type="predicted"/>
<feature type="region of interest" description="Disordered" evidence="1">
    <location>
        <begin position="76"/>
        <end position="145"/>
    </location>
</feature>
<sequence length="145" mass="16335">MISSYEITECVYYLKYNYFDPNPSSAFNPISHENFTVTAQPETSHFLSSFAQHMTSLGLCSKVIRDEGRLEIMSRNDKEWWRQKHRPSIGPPRRRPEPAARLRKPAKETQQPLVGRSGGTGTARGAPVGPRGRRVPAHSRSAPAM</sequence>
<protein>
    <submittedName>
        <fullName evidence="2">Uncharacterized protein</fullName>
    </submittedName>
</protein>
<evidence type="ECO:0000313" key="2">
    <source>
        <dbReference type="EMBL" id="GBP95008.1"/>
    </source>
</evidence>
<name>A0A4C2A4K8_EUMVA</name>
<evidence type="ECO:0000256" key="1">
    <source>
        <dbReference type="SAM" id="MobiDB-lite"/>
    </source>
</evidence>
<dbReference type="AlphaFoldDB" id="A0A4C2A4K8"/>
<evidence type="ECO:0000313" key="3">
    <source>
        <dbReference type="Proteomes" id="UP000299102"/>
    </source>
</evidence>
<gene>
    <name evidence="2" type="ORF">EVAR_67444_1</name>
</gene>
<keyword evidence="3" id="KW-1185">Reference proteome</keyword>
<dbReference type="EMBL" id="BGZK01002573">
    <property type="protein sequence ID" value="GBP95008.1"/>
    <property type="molecule type" value="Genomic_DNA"/>
</dbReference>